<feature type="region of interest" description="Disordered" evidence="1">
    <location>
        <begin position="409"/>
        <end position="431"/>
    </location>
</feature>
<dbReference type="Proteomes" id="UP000609651">
    <property type="component" value="Unassembled WGS sequence"/>
</dbReference>
<dbReference type="RefSeq" id="WP_171182617.1">
    <property type="nucleotide sequence ID" value="NZ_WTPX01000002.1"/>
</dbReference>
<evidence type="ECO:0000256" key="2">
    <source>
        <dbReference type="SAM" id="SignalP"/>
    </source>
</evidence>
<evidence type="ECO:0000256" key="1">
    <source>
        <dbReference type="SAM" id="MobiDB-lite"/>
    </source>
</evidence>
<feature type="signal peptide" evidence="2">
    <location>
        <begin position="1"/>
        <end position="39"/>
    </location>
</feature>
<name>A0ABX1V750_9PLAN</name>
<feature type="compositionally biased region" description="Low complexity" evidence="1">
    <location>
        <begin position="409"/>
        <end position="428"/>
    </location>
</feature>
<reference evidence="3 4" key="1">
    <citation type="journal article" date="2020" name="Syst. Appl. Microbiol.">
        <title>Alienimonas chondri sp. nov., a novel planctomycete isolated from the biofilm of the red alga Chondrus crispus.</title>
        <authorList>
            <person name="Vitorino I."/>
            <person name="Albuquerque L."/>
            <person name="Wiegand S."/>
            <person name="Kallscheuer N."/>
            <person name="da Costa M.S."/>
            <person name="Lobo-da-Cunha A."/>
            <person name="Jogler C."/>
            <person name="Lage O.M."/>
        </authorList>
    </citation>
    <scope>NUCLEOTIDE SEQUENCE [LARGE SCALE GENOMIC DNA]</scope>
    <source>
        <strain evidence="3 4">LzC2</strain>
    </source>
</reference>
<keyword evidence="2" id="KW-0732">Signal</keyword>
<accession>A0ABX1V750</accession>
<dbReference type="EMBL" id="WTPX01000002">
    <property type="protein sequence ID" value="NNJ24074.1"/>
    <property type="molecule type" value="Genomic_DNA"/>
</dbReference>
<organism evidence="3 4">
    <name type="scientific">Alienimonas chondri</name>
    <dbReference type="NCBI Taxonomy" id="2681879"/>
    <lineage>
        <taxon>Bacteria</taxon>
        <taxon>Pseudomonadati</taxon>
        <taxon>Planctomycetota</taxon>
        <taxon>Planctomycetia</taxon>
        <taxon>Planctomycetales</taxon>
        <taxon>Planctomycetaceae</taxon>
        <taxon>Alienimonas</taxon>
    </lineage>
</organism>
<feature type="compositionally biased region" description="Basic and acidic residues" evidence="1">
    <location>
        <begin position="343"/>
        <end position="355"/>
    </location>
</feature>
<evidence type="ECO:0000313" key="3">
    <source>
        <dbReference type="EMBL" id="NNJ24074.1"/>
    </source>
</evidence>
<gene>
    <name evidence="3" type="ORF">LzC2_01230</name>
</gene>
<feature type="region of interest" description="Disordered" evidence="1">
    <location>
        <begin position="325"/>
        <end position="383"/>
    </location>
</feature>
<protein>
    <submittedName>
        <fullName evidence="3">Uncharacterized protein</fullName>
    </submittedName>
</protein>
<sequence length="469" mass="51449">MTSRPIPRLRRANRPAAKRFFAGLLSAAMGIAIAPSAPAQFYESGYGYGGSNCGCSTASASPSYSSSYSTASYAPVSYGGSYSTVSGCTPIYQQAAAVECIPVQQVQTVAVCEQPKMVAVPRQVTDRVPTTKYVSVQETVKRPRTVTRYEEREFTEMVPQTETRTAMAQQVNYRPVSNTQTVIKDAGHWQTRRIANPQISPCQYDPRPGFAGSMNRFRYNVRSMFTPKYTTQRQYVPQQMACNVTTHSQVAEVTNVPRTYQVTTMVPTIKKRQVAVQEVVWEDQKVTALKPVTEYKEVSRTVYNYLPSTDPVAVAYLSGRGTTATALRPESDSGFDSVPTRSADADGDKYKRDDNSEFEETTTSYNAPRRGSRRLTEEAAPAAPKVRTLTDADRERLAALKLAARSRGANEQRMAARPATDAAPAAVREPVRRPVAPPELVGAAGRVPQVTAARRWDAGPMLPLVASAR</sequence>
<feature type="chain" id="PRO_5045618237" evidence="2">
    <location>
        <begin position="40"/>
        <end position="469"/>
    </location>
</feature>
<proteinExistence type="predicted"/>
<comment type="caution">
    <text evidence="3">The sequence shown here is derived from an EMBL/GenBank/DDBJ whole genome shotgun (WGS) entry which is preliminary data.</text>
</comment>
<keyword evidence="4" id="KW-1185">Reference proteome</keyword>
<evidence type="ECO:0000313" key="4">
    <source>
        <dbReference type="Proteomes" id="UP000609651"/>
    </source>
</evidence>